<dbReference type="FunFam" id="3.30.2320.80:FF:000001">
    <property type="entry name" value="Hydrogenase maturation factor HypA"/>
    <property type="match status" value="1"/>
</dbReference>
<name>A0A2T3LCZ8_9GAMM</name>
<dbReference type="HAMAP" id="MF_00213">
    <property type="entry name" value="HypA_HybF"/>
    <property type="match status" value="1"/>
</dbReference>
<proteinExistence type="inferred from homology"/>
<sequence length="113" mass="12275">MHELSISLNTVDTVVEHATRQGFKRVTAVTLGIGTLSCIEPQALQTGFEFACRGTMADGSTLVIDMISARAWCQSCKQSVILAARGICCPNCQGYQLVIETGEELMIKHIEVE</sequence>
<keyword evidence="2 4" id="KW-0479">Metal-binding</keyword>
<dbReference type="PANTHER" id="PTHR34535:SF3">
    <property type="entry name" value="HYDROGENASE MATURATION FACTOR HYPA"/>
    <property type="match status" value="1"/>
</dbReference>
<dbReference type="InterPro" id="IPR000688">
    <property type="entry name" value="HypA/HybF"/>
</dbReference>
<accession>A0A2T3LCZ8</accession>
<comment type="caution">
    <text evidence="5">The sequence shown here is derived from an EMBL/GenBank/DDBJ whole genome shotgun (WGS) entry which is preliminary data.</text>
</comment>
<feature type="binding site" evidence="4">
    <location>
        <position position="89"/>
    </location>
    <ligand>
        <name>Zn(2+)</name>
        <dbReference type="ChEBI" id="CHEBI:29105"/>
    </ligand>
</feature>
<dbReference type="PANTHER" id="PTHR34535">
    <property type="entry name" value="HYDROGENASE MATURATION FACTOR HYPA"/>
    <property type="match status" value="1"/>
</dbReference>
<dbReference type="PIRSF" id="PIRSF004761">
    <property type="entry name" value="Hydrgn_mat_HypA"/>
    <property type="match status" value="1"/>
</dbReference>
<protein>
    <recommendedName>
        <fullName evidence="4">Hydrogenase maturation factor HypA</fullName>
    </recommendedName>
</protein>
<dbReference type="EMBL" id="PYOC01000001">
    <property type="protein sequence ID" value="PSV49254.1"/>
    <property type="molecule type" value="Genomic_DNA"/>
</dbReference>
<keyword evidence="6" id="KW-1185">Reference proteome</keyword>
<reference evidence="5 6" key="1">
    <citation type="submission" date="2018-03" db="EMBL/GenBank/DDBJ databases">
        <title>Whole genome sequencing of Histamine producing bacteria.</title>
        <authorList>
            <person name="Butler K."/>
        </authorList>
    </citation>
    <scope>NUCLEOTIDE SEQUENCE [LARGE SCALE GENOMIC DNA]</scope>
    <source>
        <strain evidence="5 6">ATCC 19614</strain>
    </source>
</reference>
<feature type="binding site" evidence="4">
    <location>
        <position position="73"/>
    </location>
    <ligand>
        <name>Zn(2+)</name>
        <dbReference type="ChEBI" id="CHEBI:29105"/>
    </ligand>
</feature>
<evidence type="ECO:0000256" key="4">
    <source>
        <dbReference type="HAMAP-Rule" id="MF_00213"/>
    </source>
</evidence>
<evidence type="ECO:0000313" key="6">
    <source>
        <dbReference type="Proteomes" id="UP000241803"/>
    </source>
</evidence>
<gene>
    <name evidence="4 5" type="primary">hypA</name>
    <name evidence="5" type="ORF">C9J47_01410</name>
</gene>
<evidence type="ECO:0000256" key="3">
    <source>
        <dbReference type="ARBA" id="ARBA00022833"/>
    </source>
</evidence>
<dbReference type="AlphaFoldDB" id="A0A2T3LCZ8"/>
<dbReference type="GO" id="GO:0008270">
    <property type="term" value="F:zinc ion binding"/>
    <property type="evidence" value="ECO:0007669"/>
    <property type="project" value="UniProtKB-UniRule"/>
</dbReference>
<feature type="binding site" evidence="4">
    <location>
        <position position="2"/>
    </location>
    <ligand>
        <name>Ni(2+)</name>
        <dbReference type="ChEBI" id="CHEBI:49786"/>
    </ligand>
</feature>
<evidence type="ECO:0000313" key="5">
    <source>
        <dbReference type="EMBL" id="PSV49254.1"/>
    </source>
</evidence>
<keyword evidence="1 4" id="KW-0533">Nickel</keyword>
<dbReference type="Pfam" id="PF01155">
    <property type="entry name" value="HypA"/>
    <property type="match status" value="1"/>
</dbReference>
<dbReference type="Gene3D" id="3.30.2320.80">
    <property type="match status" value="1"/>
</dbReference>
<dbReference type="GO" id="GO:0016530">
    <property type="term" value="F:metallochaperone activity"/>
    <property type="evidence" value="ECO:0007669"/>
    <property type="project" value="UniProtKB-ARBA"/>
</dbReference>
<evidence type="ECO:0000256" key="2">
    <source>
        <dbReference type="ARBA" id="ARBA00022723"/>
    </source>
</evidence>
<comment type="function">
    <text evidence="4">Involved in the maturation of [NiFe] hydrogenases. Required for nickel insertion into the metal center of the hydrogenase.</text>
</comment>
<evidence type="ECO:0000256" key="1">
    <source>
        <dbReference type="ARBA" id="ARBA00022596"/>
    </source>
</evidence>
<feature type="binding site" evidence="4">
    <location>
        <position position="92"/>
    </location>
    <ligand>
        <name>Zn(2+)</name>
        <dbReference type="ChEBI" id="CHEBI:29105"/>
    </ligand>
</feature>
<dbReference type="NCBIfam" id="TIGR00100">
    <property type="entry name" value="hypA"/>
    <property type="match status" value="1"/>
</dbReference>
<feature type="binding site" evidence="4">
    <location>
        <position position="76"/>
    </location>
    <ligand>
        <name>Zn(2+)</name>
        <dbReference type="ChEBI" id="CHEBI:29105"/>
    </ligand>
</feature>
<keyword evidence="3 4" id="KW-0862">Zinc</keyword>
<comment type="similarity">
    <text evidence="4">Belongs to the HypA/HybF family.</text>
</comment>
<dbReference type="RefSeq" id="WP_107251908.1">
    <property type="nucleotide sequence ID" value="NZ_PYOC01000001.1"/>
</dbReference>
<dbReference type="GO" id="GO:0051604">
    <property type="term" value="P:protein maturation"/>
    <property type="evidence" value="ECO:0007669"/>
    <property type="project" value="InterPro"/>
</dbReference>
<dbReference type="Proteomes" id="UP000241803">
    <property type="component" value="Unassembled WGS sequence"/>
</dbReference>
<dbReference type="GO" id="GO:0016151">
    <property type="term" value="F:nickel cation binding"/>
    <property type="evidence" value="ECO:0007669"/>
    <property type="project" value="UniProtKB-UniRule"/>
</dbReference>
<organism evidence="5 6">
    <name type="scientific">Photobacterium indicum</name>
    <dbReference type="NCBI Taxonomy" id="81447"/>
    <lineage>
        <taxon>Bacteria</taxon>
        <taxon>Pseudomonadati</taxon>
        <taxon>Pseudomonadota</taxon>
        <taxon>Gammaproteobacteria</taxon>
        <taxon>Vibrionales</taxon>
        <taxon>Vibrionaceae</taxon>
        <taxon>Photobacterium</taxon>
    </lineage>
</organism>